<gene>
    <name evidence="6" type="ORF">JCR33_09705</name>
</gene>
<dbReference type="SUPFAM" id="SSF46785">
    <property type="entry name" value="Winged helix' DNA-binding domain"/>
    <property type="match status" value="1"/>
</dbReference>
<evidence type="ECO:0000256" key="2">
    <source>
        <dbReference type="ARBA" id="ARBA00023015"/>
    </source>
</evidence>
<dbReference type="Pfam" id="PF03466">
    <property type="entry name" value="LysR_substrate"/>
    <property type="match status" value="1"/>
</dbReference>
<accession>A0A934MHE0</accession>
<dbReference type="FunFam" id="1.10.10.10:FF:000001">
    <property type="entry name" value="LysR family transcriptional regulator"/>
    <property type="match status" value="1"/>
</dbReference>
<protein>
    <submittedName>
        <fullName evidence="6">LysR family transcriptional regulator</fullName>
    </submittedName>
</protein>
<proteinExistence type="inferred from homology"/>
<evidence type="ECO:0000313" key="7">
    <source>
        <dbReference type="Proteomes" id="UP000609531"/>
    </source>
</evidence>
<sequence>MATVGTPTLDQLRVFLAVVEAGSFAGAARRLHRATSVVSYTIANLETQLGLVLFDRHGTRKPQLTDAGRMVLAEARAILNGVDNLRARSRSILEGLEAELHVVIDVMLPEERLVDALTSFSERFPTVLLHLYVETLGAVTKLVLDRVATIGVTGPLEAMDGLERVRVGQVPMIPVAAPGHPLTEASADRPGAGRDHVQLVLTDRSELTRGREFAVMSSRTWRLGDLGAKHMLLKAGIGWGNMPEPMIRDDLAQGRLVRLEMPDTIAADYVMDVVYRTDTPPGPAGAWLVERFRAQAAADWPVGADPTR</sequence>
<feature type="domain" description="HTH lysR-type" evidence="5">
    <location>
        <begin position="7"/>
        <end position="65"/>
    </location>
</feature>
<dbReference type="GO" id="GO:0000976">
    <property type="term" value="F:transcription cis-regulatory region binding"/>
    <property type="evidence" value="ECO:0007669"/>
    <property type="project" value="TreeGrafter"/>
</dbReference>
<dbReference type="Gene3D" id="1.10.10.10">
    <property type="entry name" value="Winged helix-like DNA-binding domain superfamily/Winged helix DNA-binding domain"/>
    <property type="match status" value="1"/>
</dbReference>
<dbReference type="PROSITE" id="PS50931">
    <property type="entry name" value="HTH_LYSR"/>
    <property type="match status" value="1"/>
</dbReference>
<dbReference type="GO" id="GO:0003700">
    <property type="term" value="F:DNA-binding transcription factor activity"/>
    <property type="evidence" value="ECO:0007669"/>
    <property type="project" value="InterPro"/>
</dbReference>
<keyword evidence="7" id="KW-1185">Reference proteome</keyword>
<dbReference type="PANTHER" id="PTHR30126">
    <property type="entry name" value="HTH-TYPE TRANSCRIPTIONAL REGULATOR"/>
    <property type="match status" value="1"/>
</dbReference>
<comment type="caution">
    <text evidence="6">The sequence shown here is derived from an EMBL/GenBank/DDBJ whole genome shotgun (WGS) entry which is preliminary data.</text>
</comment>
<dbReference type="InterPro" id="IPR036390">
    <property type="entry name" value="WH_DNA-bd_sf"/>
</dbReference>
<reference evidence="6" key="1">
    <citation type="submission" date="2020-12" db="EMBL/GenBank/DDBJ databases">
        <title>Bacterial taxonomy.</title>
        <authorList>
            <person name="Pan X."/>
        </authorList>
    </citation>
    <scope>NUCLEOTIDE SEQUENCE</scope>
    <source>
        <strain evidence="6">B2012</strain>
    </source>
</reference>
<name>A0A934MHE0_9HYPH</name>
<dbReference type="AlphaFoldDB" id="A0A934MHE0"/>
<evidence type="ECO:0000259" key="5">
    <source>
        <dbReference type="PROSITE" id="PS50931"/>
    </source>
</evidence>
<keyword evidence="4" id="KW-0804">Transcription</keyword>
<dbReference type="PANTHER" id="PTHR30126:SF91">
    <property type="entry name" value="LYSR FAMILY TRANSCRIPTIONAL REGULATOR"/>
    <property type="match status" value="1"/>
</dbReference>
<evidence type="ECO:0000256" key="3">
    <source>
        <dbReference type="ARBA" id="ARBA00023125"/>
    </source>
</evidence>
<dbReference type="InterPro" id="IPR005119">
    <property type="entry name" value="LysR_subst-bd"/>
</dbReference>
<dbReference type="EMBL" id="JAEKJA010000007">
    <property type="protein sequence ID" value="MBJ3775961.1"/>
    <property type="molecule type" value="Genomic_DNA"/>
</dbReference>
<evidence type="ECO:0000256" key="4">
    <source>
        <dbReference type="ARBA" id="ARBA00023163"/>
    </source>
</evidence>
<dbReference type="InterPro" id="IPR000847">
    <property type="entry name" value="LysR_HTH_N"/>
</dbReference>
<evidence type="ECO:0000313" key="6">
    <source>
        <dbReference type="EMBL" id="MBJ3775961.1"/>
    </source>
</evidence>
<keyword evidence="2" id="KW-0805">Transcription regulation</keyword>
<dbReference type="Gene3D" id="3.40.190.290">
    <property type="match status" value="1"/>
</dbReference>
<dbReference type="InterPro" id="IPR036388">
    <property type="entry name" value="WH-like_DNA-bd_sf"/>
</dbReference>
<comment type="similarity">
    <text evidence="1">Belongs to the LysR transcriptional regulatory family.</text>
</comment>
<organism evidence="6 7">
    <name type="scientific">Acuticoccus mangrovi</name>
    <dbReference type="NCBI Taxonomy" id="2796142"/>
    <lineage>
        <taxon>Bacteria</taxon>
        <taxon>Pseudomonadati</taxon>
        <taxon>Pseudomonadota</taxon>
        <taxon>Alphaproteobacteria</taxon>
        <taxon>Hyphomicrobiales</taxon>
        <taxon>Amorphaceae</taxon>
        <taxon>Acuticoccus</taxon>
    </lineage>
</organism>
<dbReference type="SUPFAM" id="SSF53850">
    <property type="entry name" value="Periplasmic binding protein-like II"/>
    <property type="match status" value="1"/>
</dbReference>
<keyword evidence="3" id="KW-0238">DNA-binding</keyword>
<evidence type="ECO:0000256" key="1">
    <source>
        <dbReference type="ARBA" id="ARBA00009437"/>
    </source>
</evidence>
<dbReference type="Proteomes" id="UP000609531">
    <property type="component" value="Unassembled WGS sequence"/>
</dbReference>
<dbReference type="Pfam" id="PF00126">
    <property type="entry name" value="HTH_1"/>
    <property type="match status" value="1"/>
</dbReference>
<dbReference type="RefSeq" id="WP_198881857.1">
    <property type="nucleotide sequence ID" value="NZ_JAEKJA010000007.1"/>
</dbReference>